<reference evidence="2" key="1">
    <citation type="submission" date="2023-03" db="EMBL/GenBank/DDBJ databases">
        <title>Massive genome expansion in bonnet fungi (Mycena s.s.) driven by repeated elements and novel gene families across ecological guilds.</title>
        <authorList>
            <consortium name="Lawrence Berkeley National Laboratory"/>
            <person name="Harder C.B."/>
            <person name="Miyauchi S."/>
            <person name="Viragh M."/>
            <person name="Kuo A."/>
            <person name="Thoen E."/>
            <person name="Andreopoulos B."/>
            <person name="Lu D."/>
            <person name="Skrede I."/>
            <person name="Drula E."/>
            <person name="Henrissat B."/>
            <person name="Morin E."/>
            <person name="Kohler A."/>
            <person name="Barry K."/>
            <person name="LaButti K."/>
            <person name="Morin E."/>
            <person name="Salamov A."/>
            <person name="Lipzen A."/>
            <person name="Mereny Z."/>
            <person name="Hegedus B."/>
            <person name="Baldrian P."/>
            <person name="Stursova M."/>
            <person name="Weitz H."/>
            <person name="Taylor A."/>
            <person name="Grigoriev I.V."/>
            <person name="Nagy L.G."/>
            <person name="Martin F."/>
            <person name="Kauserud H."/>
        </authorList>
    </citation>
    <scope>NUCLEOTIDE SEQUENCE</scope>
    <source>
        <strain evidence="2">9284</strain>
    </source>
</reference>
<dbReference type="SUPFAM" id="SSF50370">
    <property type="entry name" value="Ricin B-like lectins"/>
    <property type="match status" value="1"/>
</dbReference>
<dbReference type="EMBL" id="JARKIF010000016">
    <property type="protein sequence ID" value="KAJ7621364.1"/>
    <property type="molecule type" value="Genomic_DNA"/>
</dbReference>
<evidence type="ECO:0000256" key="1">
    <source>
        <dbReference type="SAM" id="SignalP"/>
    </source>
</evidence>
<sequence length="187" mass="19791">MFPTTALLTASLLALASATPMRRQTTTPQCNPNFEGVAVSIIDNDVSWGVSPEQAGTVLDRDLFTQPLNATAHWHVEQTGSFPATYLVKEINHNNLVVATDVLNGGLLTLEEIDSTKSTQIWSISCDVCVQGAASAPNGGKFASGCHIRSAANELCADVQPAGTTLGVEPCGQTILQTWDFWTATSA</sequence>
<organism evidence="2 3">
    <name type="scientific">Roridomyces roridus</name>
    <dbReference type="NCBI Taxonomy" id="1738132"/>
    <lineage>
        <taxon>Eukaryota</taxon>
        <taxon>Fungi</taxon>
        <taxon>Dikarya</taxon>
        <taxon>Basidiomycota</taxon>
        <taxon>Agaricomycotina</taxon>
        <taxon>Agaricomycetes</taxon>
        <taxon>Agaricomycetidae</taxon>
        <taxon>Agaricales</taxon>
        <taxon>Marasmiineae</taxon>
        <taxon>Mycenaceae</taxon>
        <taxon>Roridomyces</taxon>
    </lineage>
</organism>
<keyword evidence="1" id="KW-0732">Signal</keyword>
<evidence type="ECO:0008006" key="4">
    <source>
        <dbReference type="Google" id="ProtNLM"/>
    </source>
</evidence>
<dbReference type="AlphaFoldDB" id="A0AAD7BHW0"/>
<keyword evidence="3" id="KW-1185">Reference proteome</keyword>
<accession>A0AAD7BHW0</accession>
<evidence type="ECO:0000313" key="2">
    <source>
        <dbReference type="EMBL" id="KAJ7621364.1"/>
    </source>
</evidence>
<feature type="signal peptide" evidence="1">
    <location>
        <begin position="1"/>
        <end position="18"/>
    </location>
</feature>
<gene>
    <name evidence="2" type="ORF">FB45DRAFT_1062361</name>
</gene>
<dbReference type="Proteomes" id="UP001221142">
    <property type="component" value="Unassembled WGS sequence"/>
</dbReference>
<dbReference type="Gene3D" id="2.80.10.50">
    <property type="match status" value="1"/>
</dbReference>
<comment type="caution">
    <text evidence="2">The sequence shown here is derived from an EMBL/GenBank/DDBJ whole genome shotgun (WGS) entry which is preliminary data.</text>
</comment>
<evidence type="ECO:0000313" key="3">
    <source>
        <dbReference type="Proteomes" id="UP001221142"/>
    </source>
</evidence>
<protein>
    <recommendedName>
        <fullName evidence="4">Ricin B lectin domain-containing protein</fullName>
    </recommendedName>
</protein>
<proteinExistence type="predicted"/>
<dbReference type="InterPro" id="IPR035992">
    <property type="entry name" value="Ricin_B-like_lectins"/>
</dbReference>
<feature type="chain" id="PRO_5041923704" description="Ricin B lectin domain-containing protein" evidence="1">
    <location>
        <begin position="19"/>
        <end position="187"/>
    </location>
</feature>
<name>A0AAD7BHW0_9AGAR</name>